<evidence type="ECO:0000313" key="3">
    <source>
        <dbReference type="Proteomes" id="UP000003752"/>
    </source>
</evidence>
<gene>
    <name evidence="2" type="ORF">HMPREF0519_1545</name>
</gene>
<keyword evidence="3" id="KW-1185">Reference proteome</keyword>
<feature type="transmembrane region" description="Helical" evidence="1">
    <location>
        <begin position="7"/>
        <end position="23"/>
    </location>
</feature>
<protein>
    <submittedName>
        <fullName evidence="2">Uncharacterized protein</fullName>
    </submittedName>
</protein>
<keyword evidence="1" id="KW-0812">Transmembrane</keyword>
<dbReference type="EMBL" id="ACGP01000142">
    <property type="protein sequence ID" value="EEI24315.1"/>
    <property type="molecule type" value="Genomic_DNA"/>
</dbReference>
<keyword evidence="1" id="KW-0472">Membrane</keyword>
<sequence>MTFAQKIFTIWVILLIGLIFAIIQKNKAQIAFCAFAWAGFTISTFVGVFLMIGK</sequence>
<dbReference type="AlphaFoldDB" id="C0XJY4"/>
<evidence type="ECO:0000313" key="2">
    <source>
        <dbReference type="EMBL" id="EEI24315.1"/>
    </source>
</evidence>
<dbReference type="PATRIC" id="fig|1423757.3.peg.1342"/>
<dbReference type="HOGENOM" id="CLU_3044587_0_0_9"/>
<comment type="caution">
    <text evidence="2">The sequence shown here is derived from an EMBL/GenBank/DDBJ whole genome shotgun (WGS) entry which is preliminary data.</text>
</comment>
<name>C0XJY4_LENH9</name>
<evidence type="ECO:0000256" key="1">
    <source>
        <dbReference type="SAM" id="Phobius"/>
    </source>
</evidence>
<organism evidence="2 3">
    <name type="scientific">Lentilactobacillus hilgardii (strain ATCC 8290 / DSM 20176 / CCUG 30140 / JCM 1155 / KCTC 3500 / NBRC 15886 / NCIMB 8040 / NRRL B-1843 / 9)</name>
    <dbReference type="NCBI Taxonomy" id="1423757"/>
    <lineage>
        <taxon>Bacteria</taxon>
        <taxon>Bacillati</taxon>
        <taxon>Bacillota</taxon>
        <taxon>Bacilli</taxon>
        <taxon>Lactobacillales</taxon>
        <taxon>Lactobacillaceae</taxon>
        <taxon>Lentilactobacillus</taxon>
    </lineage>
</organism>
<feature type="transmembrane region" description="Helical" evidence="1">
    <location>
        <begin position="29"/>
        <end position="52"/>
    </location>
</feature>
<proteinExistence type="predicted"/>
<keyword evidence="1" id="KW-1133">Transmembrane helix</keyword>
<accession>C0XJY4</accession>
<dbReference type="Proteomes" id="UP000003752">
    <property type="component" value="Unassembled WGS sequence"/>
</dbReference>
<reference evidence="2 3" key="1">
    <citation type="submission" date="2009-01" db="EMBL/GenBank/DDBJ databases">
        <authorList>
            <person name="Qin X."/>
            <person name="Bachman B."/>
            <person name="Battles P."/>
            <person name="Bell A."/>
            <person name="Bess C."/>
            <person name="Bickham C."/>
            <person name="Chaboub L."/>
            <person name="Chen D."/>
            <person name="Coyle M."/>
            <person name="Deiros D.R."/>
            <person name="Dinh H."/>
            <person name="Forbes L."/>
            <person name="Fowler G."/>
            <person name="Francisco L."/>
            <person name="Fu Q."/>
            <person name="Gubbala S."/>
            <person name="Hale W."/>
            <person name="Han Y."/>
            <person name="Hemphill L."/>
            <person name="Highlander S.K."/>
            <person name="Hirani K."/>
            <person name="Hogues M."/>
            <person name="Jackson L."/>
            <person name="Jakkamsetti A."/>
            <person name="Javaid M."/>
            <person name="Jiang H."/>
            <person name="Korchina V."/>
            <person name="Kovar C."/>
            <person name="Lara F."/>
            <person name="Lee S."/>
            <person name="Mata R."/>
            <person name="Mathew T."/>
            <person name="Moen C."/>
            <person name="Morales K."/>
            <person name="Munidasa M."/>
            <person name="Nazareth L."/>
            <person name="Ngo R."/>
            <person name="Nguyen L."/>
            <person name="Okwuonu G."/>
            <person name="Ongeri F."/>
            <person name="Patil S."/>
            <person name="Petrosino J."/>
            <person name="Pham C."/>
            <person name="Pham P."/>
            <person name="Pu L.-L."/>
            <person name="Puazo M."/>
            <person name="Raj R."/>
            <person name="Reid J."/>
            <person name="Rouhana J."/>
            <person name="Saada N."/>
            <person name="Shang Y."/>
            <person name="Simmons D."/>
            <person name="Thornton R."/>
            <person name="Warren J."/>
            <person name="Weissenberger G."/>
            <person name="Zhang J."/>
            <person name="Zhang L."/>
            <person name="Zhou C."/>
            <person name="Zhu D."/>
            <person name="Muzny D."/>
            <person name="Worley K."/>
            <person name="Gibbs R."/>
        </authorList>
    </citation>
    <scope>NUCLEOTIDE SEQUENCE [LARGE SCALE GENOMIC DNA]</scope>
    <source>
        <strain evidence="3">ATCC 8290 / DSM 20176 / CCUG 30140 / JCM 1155 / KCTC 3500 / NBRC 15886 / NCIMB 8040 / NRRL B-1843 / 9</strain>
    </source>
</reference>